<reference evidence="1 2" key="1">
    <citation type="submission" date="2017-10" db="EMBL/GenBank/DDBJ databases">
        <title>Sequencing the genomes of 1000 actinobacteria strains.</title>
        <authorList>
            <person name="Klenk H.-P."/>
        </authorList>
    </citation>
    <scope>NUCLEOTIDE SEQUENCE [LARGE SCALE GENOMIC DNA]</scope>
    <source>
        <strain evidence="1 2">DSM 21863</strain>
    </source>
</reference>
<dbReference type="EMBL" id="PDJJ01000001">
    <property type="protein sequence ID" value="PFG42489.1"/>
    <property type="molecule type" value="Genomic_DNA"/>
</dbReference>
<name>A0A2A9EWF0_9MICO</name>
<proteinExistence type="predicted"/>
<evidence type="ECO:0000313" key="2">
    <source>
        <dbReference type="Proteomes" id="UP000224130"/>
    </source>
</evidence>
<organism evidence="1 2">
    <name type="scientific">Isoptericola jiangsuensis</name>
    <dbReference type="NCBI Taxonomy" id="548579"/>
    <lineage>
        <taxon>Bacteria</taxon>
        <taxon>Bacillati</taxon>
        <taxon>Actinomycetota</taxon>
        <taxon>Actinomycetes</taxon>
        <taxon>Micrococcales</taxon>
        <taxon>Promicromonosporaceae</taxon>
        <taxon>Isoptericola</taxon>
    </lineage>
</organism>
<comment type="caution">
    <text evidence="1">The sequence shown here is derived from an EMBL/GenBank/DDBJ whole genome shotgun (WGS) entry which is preliminary data.</text>
</comment>
<dbReference type="InterPro" id="IPR046571">
    <property type="entry name" value="DUF6725"/>
</dbReference>
<keyword evidence="2" id="KW-1185">Reference proteome</keyword>
<dbReference type="Pfam" id="PF20486">
    <property type="entry name" value="DUF6725"/>
    <property type="match status" value="1"/>
</dbReference>
<dbReference type="Proteomes" id="UP000224130">
    <property type="component" value="Unassembled WGS sequence"/>
</dbReference>
<protein>
    <submittedName>
        <fullName evidence="1">Uncharacterized protein</fullName>
    </submittedName>
</protein>
<gene>
    <name evidence="1" type="ORF">ATJ88_1151</name>
</gene>
<accession>A0A2A9EWF0</accession>
<sequence>MGDRVVVRADLDPDEARRSGRRWTDVIGVVVAVDADGLTLRRDPARRTDPRADEEVRVPATSVVAVRRLGPRPQRRGRPAAD</sequence>
<evidence type="ECO:0000313" key="1">
    <source>
        <dbReference type="EMBL" id="PFG42489.1"/>
    </source>
</evidence>
<dbReference type="AlphaFoldDB" id="A0A2A9EWF0"/>